<feature type="region of interest" description="Disordered" evidence="1">
    <location>
        <begin position="348"/>
        <end position="406"/>
    </location>
</feature>
<organism evidence="2 3">
    <name type="scientific">Apiosordaria backusii</name>
    <dbReference type="NCBI Taxonomy" id="314023"/>
    <lineage>
        <taxon>Eukaryota</taxon>
        <taxon>Fungi</taxon>
        <taxon>Dikarya</taxon>
        <taxon>Ascomycota</taxon>
        <taxon>Pezizomycotina</taxon>
        <taxon>Sordariomycetes</taxon>
        <taxon>Sordariomycetidae</taxon>
        <taxon>Sordariales</taxon>
        <taxon>Lasiosphaeriaceae</taxon>
        <taxon>Apiosordaria</taxon>
    </lineage>
</organism>
<protein>
    <submittedName>
        <fullName evidence="2">Uncharacterized protein</fullName>
    </submittedName>
</protein>
<evidence type="ECO:0000313" key="3">
    <source>
        <dbReference type="Proteomes" id="UP001172159"/>
    </source>
</evidence>
<dbReference type="AlphaFoldDB" id="A0AA40BKF9"/>
<accession>A0AA40BKF9</accession>
<feature type="compositionally biased region" description="Polar residues" evidence="1">
    <location>
        <begin position="140"/>
        <end position="167"/>
    </location>
</feature>
<feature type="region of interest" description="Disordered" evidence="1">
    <location>
        <begin position="69"/>
        <end position="172"/>
    </location>
</feature>
<sequence>MGIFSFFSRKTHDKNKAASLKAHAYDTIAAGTVPVQGAYPVAGNGPNVFDTLSRGRPDFHHTQLSLMVPHNGNGAAPAPGVPRYRDGSVERPNTAPNGQPPSLQRMSSGTRLRKGGKKAPPVSFKMLRSAGAIINGGSRPASQGSEFESKSVSQGNCAHSRSNSMRSESGRSKDILDAHSELKPPDFRARVKAAGAKDYGEDVAERNMGENGFDLESEHVKAFYDSHPNAPRTRESTAALNPRSSKHTIRETPNSQPKWPIAPPPPSVAPSQRPLPKALAGQIPRYKSTDTALYADIKTTGGGHLKRRVSVNTYMPPTSNNKTSTVSLSKVHGSEIATIDLDILKPPIVMGPPRTSRESPRTARVPRDSVMLARRKASVPDHLRGGGDSSPERTFTLRPQDSFYNP</sequence>
<feature type="compositionally biased region" description="Polar residues" evidence="1">
    <location>
        <begin position="94"/>
        <end position="110"/>
    </location>
</feature>
<keyword evidence="3" id="KW-1185">Reference proteome</keyword>
<feature type="region of interest" description="Disordered" evidence="1">
    <location>
        <begin position="226"/>
        <end position="276"/>
    </location>
</feature>
<dbReference type="Proteomes" id="UP001172159">
    <property type="component" value="Unassembled WGS sequence"/>
</dbReference>
<evidence type="ECO:0000256" key="1">
    <source>
        <dbReference type="SAM" id="MobiDB-lite"/>
    </source>
</evidence>
<feature type="compositionally biased region" description="Polar residues" evidence="1">
    <location>
        <begin position="397"/>
        <end position="406"/>
    </location>
</feature>
<comment type="caution">
    <text evidence="2">The sequence shown here is derived from an EMBL/GenBank/DDBJ whole genome shotgun (WGS) entry which is preliminary data.</text>
</comment>
<proteinExistence type="predicted"/>
<dbReference type="EMBL" id="JAUKTV010000007">
    <property type="protein sequence ID" value="KAK0735821.1"/>
    <property type="molecule type" value="Genomic_DNA"/>
</dbReference>
<evidence type="ECO:0000313" key="2">
    <source>
        <dbReference type="EMBL" id="KAK0735821.1"/>
    </source>
</evidence>
<name>A0AA40BKF9_9PEZI</name>
<feature type="compositionally biased region" description="Basic and acidic residues" evidence="1">
    <location>
        <begin position="355"/>
        <end position="367"/>
    </location>
</feature>
<reference evidence="2" key="1">
    <citation type="submission" date="2023-06" db="EMBL/GenBank/DDBJ databases">
        <title>Genome-scale phylogeny and comparative genomics of the fungal order Sordariales.</title>
        <authorList>
            <consortium name="Lawrence Berkeley National Laboratory"/>
            <person name="Hensen N."/>
            <person name="Bonometti L."/>
            <person name="Westerberg I."/>
            <person name="Brannstrom I.O."/>
            <person name="Guillou S."/>
            <person name="Cros-Aarteil S."/>
            <person name="Calhoun S."/>
            <person name="Haridas S."/>
            <person name="Kuo A."/>
            <person name="Mondo S."/>
            <person name="Pangilinan J."/>
            <person name="Riley R."/>
            <person name="Labutti K."/>
            <person name="Andreopoulos B."/>
            <person name="Lipzen A."/>
            <person name="Chen C."/>
            <person name="Yanf M."/>
            <person name="Daum C."/>
            <person name="Ng V."/>
            <person name="Clum A."/>
            <person name="Steindorff A."/>
            <person name="Ohm R."/>
            <person name="Martin F."/>
            <person name="Silar P."/>
            <person name="Natvig D."/>
            <person name="Lalanne C."/>
            <person name="Gautier V."/>
            <person name="Ament-Velasquez S.L."/>
            <person name="Kruys A."/>
            <person name="Hutchinson M.I."/>
            <person name="Powell A.J."/>
            <person name="Barry K."/>
            <person name="Miller A.N."/>
            <person name="Grigoriev I.V."/>
            <person name="Debuchy R."/>
            <person name="Gladieux P."/>
            <person name="Thoren M.H."/>
            <person name="Johannesson H."/>
        </authorList>
    </citation>
    <scope>NUCLEOTIDE SEQUENCE</scope>
    <source>
        <strain evidence="2">CBS 540.89</strain>
    </source>
</reference>
<gene>
    <name evidence="2" type="ORF">B0T21DRAFT_192612</name>
</gene>